<dbReference type="Proteomes" id="UP000598271">
    <property type="component" value="Unassembled WGS sequence"/>
</dbReference>
<keyword evidence="4" id="KW-0472">Membrane</keyword>
<comment type="caution">
    <text evidence="9">The sequence shown here is derived from an EMBL/GenBank/DDBJ whole genome shotgun (WGS) entry which is preliminary data.</text>
</comment>
<evidence type="ECO:0000256" key="6">
    <source>
        <dbReference type="SAM" id="SignalP"/>
    </source>
</evidence>
<gene>
    <name evidence="9" type="ORF">GCM10007390_47980</name>
</gene>
<organism evidence="9 10">
    <name type="scientific">Persicitalea jodogahamensis</name>
    <dbReference type="NCBI Taxonomy" id="402147"/>
    <lineage>
        <taxon>Bacteria</taxon>
        <taxon>Pseudomonadati</taxon>
        <taxon>Bacteroidota</taxon>
        <taxon>Cytophagia</taxon>
        <taxon>Cytophagales</taxon>
        <taxon>Spirosomataceae</taxon>
        <taxon>Persicitalea</taxon>
    </lineage>
</organism>
<keyword evidence="5" id="KW-0998">Cell outer membrane</keyword>
<evidence type="ECO:0000256" key="5">
    <source>
        <dbReference type="ARBA" id="ARBA00023237"/>
    </source>
</evidence>
<dbReference type="InterPro" id="IPR033985">
    <property type="entry name" value="SusD-like_N"/>
</dbReference>
<evidence type="ECO:0000256" key="3">
    <source>
        <dbReference type="ARBA" id="ARBA00022729"/>
    </source>
</evidence>
<evidence type="ECO:0000313" key="10">
    <source>
        <dbReference type="Proteomes" id="UP000598271"/>
    </source>
</evidence>
<name>A0A8J3GBF4_9BACT</name>
<protein>
    <submittedName>
        <fullName evidence="9">Starch-binding protein</fullName>
    </submittedName>
</protein>
<evidence type="ECO:0000256" key="2">
    <source>
        <dbReference type="ARBA" id="ARBA00006275"/>
    </source>
</evidence>
<dbReference type="Pfam" id="PF14322">
    <property type="entry name" value="SusD-like_3"/>
    <property type="match status" value="1"/>
</dbReference>
<dbReference type="EMBL" id="BMXF01000007">
    <property type="protein sequence ID" value="GHB86711.1"/>
    <property type="molecule type" value="Genomic_DNA"/>
</dbReference>
<feature type="chain" id="PRO_5035170988" evidence="6">
    <location>
        <begin position="23"/>
        <end position="535"/>
    </location>
</feature>
<feature type="signal peptide" evidence="6">
    <location>
        <begin position="1"/>
        <end position="22"/>
    </location>
</feature>
<feature type="domain" description="SusD-like N-terminal" evidence="8">
    <location>
        <begin position="24"/>
        <end position="236"/>
    </location>
</feature>
<dbReference type="Pfam" id="PF07980">
    <property type="entry name" value="SusD_RagB"/>
    <property type="match status" value="1"/>
</dbReference>
<evidence type="ECO:0000259" key="8">
    <source>
        <dbReference type="Pfam" id="PF14322"/>
    </source>
</evidence>
<dbReference type="SUPFAM" id="SSF48452">
    <property type="entry name" value="TPR-like"/>
    <property type="match status" value="1"/>
</dbReference>
<keyword evidence="10" id="KW-1185">Reference proteome</keyword>
<dbReference type="InterPro" id="IPR012944">
    <property type="entry name" value="SusD_RagB_dom"/>
</dbReference>
<comment type="similarity">
    <text evidence="2">Belongs to the SusD family.</text>
</comment>
<evidence type="ECO:0000256" key="1">
    <source>
        <dbReference type="ARBA" id="ARBA00004442"/>
    </source>
</evidence>
<evidence type="ECO:0000259" key="7">
    <source>
        <dbReference type="Pfam" id="PF07980"/>
    </source>
</evidence>
<feature type="domain" description="RagB/SusD" evidence="7">
    <location>
        <begin position="384"/>
        <end position="535"/>
    </location>
</feature>
<evidence type="ECO:0000256" key="4">
    <source>
        <dbReference type="ARBA" id="ARBA00023136"/>
    </source>
</evidence>
<dbReference type="AlphaFoldDB" id="A0A8J3GBF4"/>
<dbReference type="PROSITE" id="PS51257">
    <property type="entry name" value="PROKAR_LIPOPROTEIN"/>
    <property type="match status" value="1"/>
</dbReference>
<dbReference type="RefSeq" id="WP_189568342.1">
    <property type="nucleotide sequence ID" value="NZ_BMXF01000007.1"/>
</dbReference>
<sequence length="535" mass="60743">MKNSIIKSALFLVLVIFSTSCGDDFLDENPRDSLFGNTLFVNRDGLQQGLNAVYALARQERIERAGASHEASVMWKTGTDVAWGNYTYASLRAFDIYGANLTPADGTMNSIFNWLYDVVNASNTIISRSESANIDWQGGSEAQNLANKNLIVAQARLLRAWAYRHLTGSWGDVPLSLEEIDGNTFRTYWERTPVATIQLEMEKDWLFAEANLPDNYGNPSVLSKAVAQHYLAELYLTMGGAENFAKAEQKAEAVINNPNFKLITKRFGSQSSQPGVPFMDQFGEQNALPTQGNTETLWSFLNAADVTGTEDIAMRRTWVNRYYNLTQDDRWAFSVYGGRGLGRTMHTLYVEGLYEKKDDRYSKFALSKYYLKAEGGDTVFTKVPTFANWKVNDAYWPATKKWDSYPDLERVDNSGQYNNMPYLRLAETYLLAAEAEFRLNKLDEAKDHINAVRVRSNATPITAADVTVDYILDERARELLSEEHRRYTLNRFGLLVSRTKKYNKFSEIEEKNKLYPLPQDFIDSNAGPTKQNPGW</sequence>
<accession>A0A8J3GBF4</accession>
<reference evidence="9 10" key="1">
    <citation type="journal article" date="2014" name="Int. J. Syst. Evol. Microbiol.">
        <title>Complete genome sequence of Corynebacterium casei LMG S-19264T (=DSM 44701T), isolated from a smear-ripened cheese.</title>
        <authorList>
            <consortium name="US DOE Joint Genome Institute (JGI-PGF)"/>
            <person name="Walter F."/>
            <person name="Albersmeier A."/>
            <person name="Kalinowski J."/>
            <person name="Ruckert C."/>
        </authorList>
    </citation>
    <scope>NUCLEOTIDE SEQUENCE [LARGE SCALE GENOMIC DNA]</scope>
    <source>
        <strain evidence="9 10">KCTC 12866</strain>
    </source>
</reference>
<dbReference type="GO" id="GO:0009279">
    <property type="term" value="C:cell outer membrane"/>
    <property type="evidence" value="ECO:0007669"/>
    <property type="project" value="UniProtKB-SubCell"/>
</dbReference>
<evidence type="ECO:0000313" key="9">
    <source>
        <dbReference type="EMBL" id="GHB86711.1"/>
    </source>
</evidence>
<dbReference type="Gene3D" id="1.25.40.390">
    <property type="match status" value="1"/>
</dbReference>
<comment type="subcellular location">
    <subcellularLocation>
        <location evidence="1">Cell outer membrane</location>
    </subcellularLocation>
</comment>
<keyword evidence="3 6" id="KW-0732">Signal</keyword>
<proteinExistence type="inferred from homology"/>
<dbReference type="InterPro" id="IPR011990">
    <property type="entry name" value="TPR-like_helical_dom_sf"/>
</dbReference>